<keyword evidence="3 8" id="KW-0791">Threonine biosynthesis</keyword>
<evidence type="ECO:0000256" key="3">
    <source>
        <dbReference type="ARBA" id="ARBA00022697"/>
    </source>
</evidence>
<organism evidence="11 12">
    <name type="scientific">Spartinivicinus poritis</name>
    <dbReference type="NCBI Taxonomy" id="2994640"/>
    <lineage>
        <taxon>Bacteria</taxon>
        <taxon>Pseudomonadati</taxon>
        <taxon>Pseudomonadota</taxon>
        <taxon>Gammaproteobacteria</taxon>
        <taxon>Oceanospirillales</taxon>
        <taxon>Zooshikellaceae</taxon>
        <taxon>Spartinivicinus</taxon>
    </lineage>
</organism>
<keyword evidence="6 8" id="KW-0067">ATP-binding</keyword>
<name>A0ABT5UD09_9GAMM</name>
<evidence type="ECO:0000313" key="11">
    <source>
        <dbReference type="EMBL" id="MDE1464260.1"/>
    </source>
</evidence>
<dbReference type="EMBL" id="JAPMOU010000031">
    <property type="protein sequence ID" value="MDE1464260.1"/>
    <property type="molecule type" value="Genomic_DNA"/>
</dbReference>
<comment type="similarity">
    <text evidence="7 8">Belongs to the pseudomonas-type ThrB family.</text>
</comment>
<keyword evidence="5 8" id="KW-0418">Kinase</keyword>
<proteinExistence type="inferred from homology"/>
<evidence type="ECO:0000313" key="12">
    <source>
        <dbReference type="Proteomes" id="UP001528823"/>
    </source>
</evidence>
<dbReference type="InterPro" id="IPR005280">
    <property type="entry name" value="Homoserine_kinase_II"/>
</dbReference>
<keyword evidence="1 8" id="KW-0028">Amino-acid biosynthesis</keyword>
<dbReference type="NCBIfam" id="NF003558">
    <property type="entry name" value="PRK05231.1"/>
    <property type="match status" value="1"/>
</dbReference>
<dbReference type="GO" id="GO:0004413">
    <property type="term" value="F:homoserine kinase activity"/>
    <property type="evidence" value="ECO:0007669"/>
    <property type="project" value="UniProtKB-EC"/>
</dbReference>
<dbReference type="Proteomes" id="UP001528823">
    <property type="component" value="Unassembled WGS sequence"/>
</dbReference>
<sequence>MSVYTHLTFDEIAQLLTKYDIGTLKHFEGIAAGVENTNYFIDVVAADGQTTRYVLTLFEFLPVEIIPFFTALTDHLATHQLPVPLAIRDLQGESLHWLKSKPCLIQRCLTGKQVDTPTSSHCAAVGEMLGKMHQAGLQTSISQTNQRGLNWLVEQADRLQSLVSAENAALLKQQADFYTVFFQQHSHLPQGIIHGDLFHDNVLFTGTNISGVIDFYNACTDYLLYDLAVTANDWCRLPGQTLDPQKVKALVDGYNQIRPFNEDAKNAWPIMLQFAAFRFWVSRIITFEHPEEHLPQNEDAVVKPKDPNEFKQLMLHHKNNSSLYSL</sequence>
<evidence type="ECO:0000256" key="6">
    <source>
        <dbReference type="ARBA" id="ARBA00022840"/>
    </source>
</evidence>
<evidence type="ECO:0000259" key="10">
    <source>
        <dbReference type="Pfam" id="PF01636"/>
    </source>
</evidence>
<dbReference type="HAMAP" id="MF_00301">
    <property type="entry name" value="Homoser_kinase_2"/>
    <property type="match status" value="1"/>
</dbReference>
<evidence type="ECO:0000256" key="2">
    <source>
        <dbReference type="ARBA" id="ARBA00022679"/>
    </source>
</evidence>
<feature type="domain" description="Aminoglycoside phosphotransferase" evidence="10">
    <location>
        <begin position="27"/>
        <end position="260"/>
    </location>
</feature>
<dbReference type="RefSeq" id="WP_274690590.1">
    <property type="nucleotide sequence ID" value="NZ_JAPMOU010000031.1"/>
</dbReference>
<dbReference type="Gene3D" id="3.90.1200.10">
    <property type="match status" value="1"/>
</dbReference>
<keyword evidence="4 8" id="KW-0547">Nucleotide-binding</keyword>
<gene>
    <name evidence="8" type="primary">thrB</name>
    <name evidence="11" type="ORF">ORQ98_20070</name>
</gene>
<dbReference type="SUPFAM" id="SSF56112">
    <property type="entry name" value="Protein kinase-like (PK-like)"/>
    <property type="match status" value="1"/>
</dbReference>
<dbReference type="Pfam" id="PF01636">
    <property type="entry name" value="APH"/>
    <property type="match status" value="1"/>
</dbReference>
<accession>A0ABT5UD09</accession>
<dbReference type="InterPro" id="IPR002575">
    <property type="entry name" value="Aminoglycoside_PTrfase"/>
</dbReference>
<comment type="caution">
    <text evidence="11">The sequence shown here is derived from an EMBL/GenBank/DDBJ whole genome shotgun (WGS) entry which is preliminary data.</text>
</comment>
<dbReference type="EC" id="2.7.1.39" evidence="8 9"/>
<dbReference type="NCBIfam" id="TIGR00938">
    <property type="entry name" value="thrB_alt"/>
    <property type="match status" value="1"/>
</dbReference>
<keyword evidence="12" id="KW-1185">Reference proteome</keyword>
<evidence type="ECO:0000256" key="9">
    <source>
        <dbReference type="NCBIfam" id="TIGR00938"/>
    </source>
</evidence>
<evidence type="ECO:0000256" key="4">
    <source>
        <dbReference type="ARBA" id="ARBA00022741"/>
    </source>
</evidence>
<evidence type="ECO:0000256" key="5">
    <source>
        <dbReference type="ARBA" id="ARBA00022777"/>
    </source>
</evidence>
<protein>
    <recommendedName>
        <fullName evidence="8 9">Homoserine kinase</fullName>
        <shortName evidence="8">HK</shortName>
        <shortName evidence="8">HSK</shortName>
        <ecNumber evidence="8 9">2.7.1.39</ecNumber>
    </recommendedName>
</protein>
<dbReference type="PANTHER" id="PTHR21064">
    <property type="entry name" value="AMINOGLYCOSIDE PHOSPHOTRANSFERASE DOMAIN-CONTAINING PROTEIN-RELATED"/>
    <property type="match status" value="1"/>
</dbReference>
<dbReference type="PANTHER" id="PTHR21064:SF6">
    <property type="entry name" value="AMINOGLYCOSIDE PHOSPHOTRANSFERASE DOMAIN-CONTAINING PROTEIN"/>
    <property type="match status" value="1"/>
</dbReference>
<evidence type="ECO:0000256" key="7">
    <source>
        <dbReference type="ARBA" id="ARBA00038240"/>
    </source>
</evidence>
<dbReference type="CDD" id="cd05153">
    <property type="entry name" value="HomoserineK_II"/>
    <property type="match status" value="1"/>
</dbReference>
<dbReference type="Gene3D" id="3.30.200.20">
    <property type="entry name" value="Phosphorylase Kinase, domain 1"/>
    <property type="match status" value="1"/>
</dbReference>
<keyword evidence="2 8" id="KW-0808">Transferase</keyword>
<reference evidence="11 12" key="1">
    <citation type="submission" date="2022-11" db="EMBL/GenBank/DDBJ databases">
        <title>Spartinivicinus poritis sp. nov., isolated from scleractinian coral Porites lutea.</title>
        <authorList>
            <person name="Zhang G."/>
            <person name="Cai L."/>
            <person name="Wei Q."/>
        </authorList>
    </citation>
    <scope>NUCLEOTIDE SEQUENCE [LARGE SCALE GENOMIC DNA]</scope>
    <source>
        <strain evidence="11 12">A2-2</strain>
    </source>
</reference>
<dbReference type="InterPro" id="IPR050249">
    <property type="entry name" value="Pseudomonas-type_ThrB"/>
</dbReference>
<comment type="catalytic activity">
    <reaction evidence="8">
        <text>L-homoserine + ATP = O-phospho-L-homoserine + ADP + H(+)</text>
        <dbReference type="Rhea" id="RHEA:13985"/>
        <dbReference type="ChEBI" id="CHEBI:15378"/>
        <dbReference type="ChEBI" id="CHEBI:30616"/>
        <dbReference type="ChEBI" id="CHEBI:57476"/>
        <dbReference type="ChEBI" id="CHEBI:57590"/>
        <dbReference type="ChEBI" id="CHEBI:456216"/>
        <dbReference type="EC" id="2.7.1.39"/>
    </reaction>
</comment>
<evidence type="ECO:0000256" key="8">
    <source>
        <dbReference type="HAMAP-Rule" id="MF_00301"/>
    </source>
</evidence>
<dbReference type="InterPro" id="IPR011009">
    <property type="entry name" value="Kinase-like_dom_sf"/>
</dbReference>
<comment type="pathway">
    <text evidence="8">Amino-acid biosynthesis; L-threonine biosynthesis; L-threonine from L-aspartate: step 4/5.</text>
</comment>
<evidence type="ECO:0000256" key="1">
    <source>
        <dbReference type="ARBA" id="ARBA00022605"/>
    </source>
</evidence>